<dbReference type="Pfam" id="PF12697">
    <property type="entry name" value="Abhydrolase_6"/>
    <property type="match status" value="1"/>
</dbReference>
<evidence type="ECO:0000313" key="3">
    <source>
        <dbReference type="Proteomes" id="UP000184226"/>
    </source>
</evidence>
<dbReference type="Gene3D" id="3.40.50.1820">
    <property type="entry name" value="alpha/beta hydrolase"/>
    <property type="match status" value="1"/>
</dbReference>
<dbReference type="InterPro" id="IPR000073">
    <property type="entry name" value="AB_hydrolase_1"/>
</dbReference>
<dbReference type="Proteomes" id="UP000184226">
    <property type="component" value="Unassembled WGS sequence"/>
</dbReference>
<dbReference type="PANTHER" id="PTHR43798">
    <property type="entry name" value="MONOACYLGLYCEROL LIPASE"/>
    <property type="match status" value="1"/>
</dbReference>
<dbReference type="GO" id="GO:0016020">
    <property type="term" value="C:membrane"/>
    <property type="evidence" value="ECO:0007669"/>
    <property type="project" value="TreeGrafter"/>
</dbReference>
<name>A0A1M5R3X1_9BURK</name>
<dbReference type="SUPFAM" id="SSF53474">
    <property type="entry name" value="alpha/beta-Hydrolases"/>
    <property type="match status" value="1"/>
</dbReference>
<dbReference type="PANTHER" id="PTHR43798:SF33">
    <property type="entry name" value="HYDROLASE, PUTATIVE (AFU_ORTHOLOGUE AFUA_2G14860)-RELATED"/>
    <property type="match status" value="1"/>
</dbReference>
<dbReference type="OrthoDB" id="5521505at2"/>
<dbReference type="InterPro" id="IPR029058">
    <property type="entry name" value="AB_hydrolase_fold"/>
</dbReference>
<dbReference type="AlphaFoldDB" id="A0A1M5R3X1"/>
<proteinExistence type="predicted"/>
<dbReference type="EMBL" id="FQXE01000002">
    <property type="protein sequence ID" value="SHH20473.1"/>
    <property type="molecule type" value="Genomic_DNA"/>
</dbReference>
<dbReference type="InterPro" id="IPR050266">
    <property type="entry name" value="AB_hydrolase_sf"/>
</dbReference>
<protein>
    <submittedName>
        <fullName evidence="2">Pimeloyl-ACP methyl ester carboxylesterase</fullName>
    </submittedName>
</protein>
<evidence type="ECO:0000259" key="1">
    <source>
        <dbReference type="Pfam" id="PF12697"/>
    </source>
</evidence>
<dbReference type="STRING" id="658167.SAMN04488135_102451"/>
<keyword evidence="3" id="KW-1185">Reference proteome</keyword>
<gene>
    <name evidence="2" type="ORF">SAMN04488135_102451</name>
</gene>
<feature type="domain" description="AB hydrolase-1" evidence="1">
    <location>
        <begin position="50"/>
        <end position="280"/>
    </location>
</feature>
<evidence type="ECO:0000313" key="2">
    <source>
        <dbReference type="EMBL" id="SHH20473.1"/>
    </source>
</evidence>
<organism evidence="2 3">
    <name type="scientific">Pollutimonas bauzanensis</name>
    <dbReference type="NCBI Taxonomy" id="658167"/>
    <lineage>
        <taxon>Bacteria</taxon>
        <taxon>Pseudomonadati</taxon>
        <taxon>Pseudomonadota</taxon>
        <taxon>Betaproteobacteria</taxon>
        <taxon>Burkholderiales</taxon>
        <taxon>Alcaligenaceae</taxon>
        <taxon>Pollutimonas</taxon>
    </lineage>
</organism>
<accession>A0A1M5R3X1</accession>
<reference evidence="2 3" key="1">
    <citation type="submission" date="2016-11" db="EMBL/GenBank/DDBJ databases">
        <authorList>
            <person name="Jaros S."/>
            <person name="Januszkiewicz K."/>
            <person name="Wedrychowicz H."/>
        </authorList>
    </citation>
    <scope>NUCLEOTIDE SEQUENCE [LARGE SCALE GENOMIC DNA]</scope>
    <source>
        <strain evidence="2 3">CGMCC 1.10190</strain>
    </source>
</reference>
<sequence length="294" mass="32087">MTAMEMPFSEEPLLHPGAVIERLEASCRRVATPCAGGQMTWRSWGSGPLLVLLHGGHGSWLHWIRSIPAFAATRTVLVPDLPGLGDSSDFTGDVPDGIAAIVASGLEQLIVERTPFDLVGFSFGALVAGYVAARLGPQVRSLTLAGPGALGLARPRIELLGWTPDLPPDQLRAIHRTNLLRLMIAHPENLDALALEIQQRNTLRSRVRSRKVANTDALARVLRSCPPKRLNVIWGELDAVAYPHIEERERFIRSLCPGATFHVVPGAGHWVAYEAARQFNSLLAQYLESSPESR</sequence>